<dbReference type="SUPFAM" id="SSF142921">
    <property type="entry name" value="WGR domain-like"/>
    <property type="match status" value="1"/>
</dbReference>
<dbReference type="RefSeq" id="WP_377291719.1">
    <property type="nucleotide sequence ID" value="NZ_JBHSBM010000029.1"/>
</dbReference>
<feature type="domain" description="WGR" evidence="1">
    <location>
        <begin position="18"/>
        <end position="83"/>
    </location>
</feature>
<keyword evidence="3" id="KW-1185">Reference proteome</keyword>
<comment type="caution">
    <text evidence="2">The sequence shown here is derived from an EMBL/GenBank/DDBJ whole genome shotgun (WGS) entry which is preliminary data.</text>
</comment>
<organism evidence="2 3">
    <name type="scientific">Planomonospora corallina</name>
    <dbReference type="NCBI Taxonomy" id="1806052"/>
    <lineage>
        <taxon>Bacteria</taxon>
        <taxon>Bacillati</taxon>
        <taxon>Actinomycetota</taxon>
        <taxon>Actinomycetes</taxon>
        <taxon>Streptosporangiales</taxon>
        <taxon>Streptosporangiaceae</taxon>
        <taxon>Planomonospora</taxon>
    </lineage>
</organism>
<proteinExistence type="predicted"/>
<sequence length="133" mass="14633">MTDGPPATAWTQAVGWELTLINPAHDNRKFYRLIVSGPILMINYGRIGHSGCSRAYRLASFNAARDKAIWITTDKERTGYRPSIAPLRFPVPAAVPEACLQLGAPARRELVDAFLDACGTTRTAHPTHETRTS</sequence>
<protein>
    <submittedName>
        <fullName evidence="2">WGR domain-containing protein</fullName>
    </submittedName>
</protein>
<dbReference type="Gene3D" id="2.20.140.10">
    <property type="entry name" value="WGR domain"/>
    <property type="match status" value="1"/>
</dbReference>
<evidence type="ECO:0000259" key="1">
    <source>
        <dbReference type="Pfam" id="PF05406"/>
    </source>
</evidence>
<dbReference type="InterPro" id="IPR008893">
    <property type="entry name" value="WGR_domain"/>
</dbReference>
<evidence type="ECO:0000313" key="2">
    <source>
        <dbReference type="EMBL" id="MFC4061487.1"/>
    </source>
</evidence>
<accession>A0ABV8IBM4</accession>
<name>A0ABV8IBM4_9ACTN</name>
<evidence type="ECO:0000313" key="3">
    <source>
        <dbReference type="Proteomes" id="UP001595850"/>
    </source>
</evidence>
<dbReference type="EMBL" id="JBHSBM010000029">
    <property type="protein sequence ID" value="MFC4061487.1"/>
    <property type="molecule type" value="Genomic_DNA"/>
</dbReference>
<dbReference type="InterPro" id="IPR036930">
    <property type="entry name" value="WGR_dom_sf"/>
</dbReference>
<reference evidence="3" key="1">
    <citation type="journal article" date="2019" name="Int. J. Syst. Evol. Microbiol.">
        <title>The Global Catalogue of Microorganisms (GCM) 10K type strain sequencing project: providing services to taxonomists for standard genome sequencing and annotation.</title>
        <authorList>
            <consortium name="The Broad Institute Genomics Platform"/>
            <consortium name="The Broad Institute Genome Sequencing Center for Infectious Disease"/>
            <person name="Wu L."/>
            <person name="Ma J."/>
        </authorList>
    </citation>
    <scope>NUCLEOTIDE SEQUENCE [LARGE SCALE GENOMIC DNA]</scope>
    <source>
        <strain evidence="3">TBRC 4489</strain>
    </source>
</reference>
<dbReference type="Proteomes" id="UP001595850">
    <property type="component" value="Unassembled WGS sequence"/>
</dbReference>
<gene>
    <name evidence="2" type="ORF">ACFOWE_24570</name>
</gene>
<dbReference type="Pfam" id="PF05406">
    <property type="entry name" value="WGR"/>
    <property type="match status" value="1"/>
</dbReference>